<sequence length="235" mass="25231">MALTEEEFGWIQRFLKIKDKLPGGVDAKFLFFTSSPNPCKNLNNYFQDAWKSMGLPGCPTFTDVWTFIVSHLDTEDPGRTSQGGEVEGAAEGGAEGAKEGAVEGGTGDEGGVAPDSSTPPKEVLMPSSPGSTELGQSSQSGMPGPAEGRAEGASEGGDTEFSHPRKRYPKRQKFQRQLTPVKSALGCKIGHKNLSPLKLKKGVLSTVSTTLMGMHRQKKASKTVKKAIESFRKRK</sequence>
<dbReference type="EMBL" id="JAYMGO010000009">
    <property type="protein sequence ID" value="KAL1268477.1"/>
    <property type="molecule type" value="Genomic_DNA"/>
</dbReference>
<dbReference type="Proteomes" id="UP001558613">
    <property type="component" value="Unassembled WGS sequence"/>
</dbReference>
<accession>A0ABR3MV48</accession>
<feature type="compositionally biased region" description="Polar residues" evidence="1">
    <location>
        <begin position="128"/>
        <end position="140"/>
    </location>
</feature>
<keyword evidence="3" id="KW-1185">Reference proteome</keyword>
<feature type="compositionally biased region" description="Low complexity" evidence="1">
    <location>
        <begin position="141"/>
        <end position="153"/>
    </location>
</feature>
<evidence type="ECO:0000313" key="2">
    <source>
        <dbReference type="EMBL" id="KAL1268477.1"/>
    </source>
</evidence>
<protein>
    <submittedName>
        <fullName evidence="2">Uncharacterized protein</fullName>
    </submittedName>
</protein>
<evidence type="ECO:0000313" key="3">
    <source>
        <dbReference type="Proteomes" id="UP001558613"/>
    </source>
</evidence>
<organism evidence="2 3">
    <name type="scientific">Cirrhinus molitorella</name>
    <name type="common">mud carp</name>
    <dbReference type="NCBI Taxonomy" id="172907"/>
    <lineage>
        <taxon>Eukaryota</taxon>
        <taxon>Metazoa</taxon>
        <taxon>Chordata</taxon>
        <taxon>Craniata</taxon>
        <taxon>Vertebrata</taxon>
        <taxon>Euteleostomi</taxon>
        <taxon>Actinopterygii</taxon>
        <taxon>Neopterygii</taxon>
        <taxon>Teleostei</taxon>
        <taxon>Ostariophysi</taxon>
        <taxon>Cypriniformes</taxon>
        <taxon>Cyprinidae</taxon>
        <taxon>Labeoninae</taxon>
        <taxon>Labeonini</taxon>
        <taxon>Cirrhinus</taxon>
    </lineage>
</organism>
<evidence type="ECO:0000256" key="1">
    <source>
        <dbReference type="SAM" id="MobiDB-lite"/>
    </source>
</evidence>
<name>A0ABR3MV48_9TELE</name>
<comment type="caution">
    <text evidence="2">The sequence shown here is derived from an EMBL/GenBank/DDBJ whole genome shotgun (WGS) entry which is preliminary data.</text>
</comment>
<proteinExistence type="predicted"/>
<reference evidence="2 3" key="1">
    <citation type="submission" date="2023-09" db="EMBL/GenBank/DDBJ databases">
        <authorList>
            <person name="Wang M."/>
        </authorList>
    </citation>
    <scope>NUCLEOTIDE SEQUENCE [LARGE SCALE GENOMIC DNA]</scope>
    <source>
        <strain evidence="2">GT-2023</strain>
        <tissue evidence="2">Liver</tissue>
    </source>
</reference>
<gene>
    <name evidence="2" type="ORF">QQF64_033840</name>
</gene>
<feature type="region of interest" description="Disordered" evidence="1">
    <location>
        <begin position="75"/>
        <end position="177"/>
    </location>
</feature>
<feature type="compositionally biased region" description="Basic residues" evidence="1">
    <location>
        <begin position="164"/>
        <end position="174"/>
    </location>
</feature>